<feature type="transmembrane region" description="Helical" evidence="6">
    <location>
        <begin position="169"/>
        <end position="190"/>
    </location>
</feature>
<sequence length="585" mass="65302">MEQSIPNLARDALSNLKNSFLFQKRGGYYAHMDQESEEEDTHSLFYSVHQNDISQGDSIPLTLSNAYSDRSQLLFDQEQDGLKPSAIYLDEPIGHSNTSLSDSLLPTSATIPVGISQMDKKYKDPIFAVLYIICFGIFFISGIILSLTTNSHAIEEYVKGSTFKTIKDSAGILTIIIATALIMGSLWLFILRTFTKLLVWGTVVCMPIALTVLFIWTLVESFHSYFIYSDQGQTTVRDTGLTIISFIPLLLNLIYMKLVLDHRHRITKTVSVIELACDVARYNPGIILVSMVLLVTFILFSILWLVFFNRLWLVGHLDQGTTWIIHQYVYSLAAFYVFMYIWTAKLLIYMERFCLSVMTAQWYFHRNEPSTANQIPWIASLVQASSTSLGTLALGSLILAIIQCLQLIAKSIRKYAKSARPLATVFSFILSYIDAIISTFSNYTISLAAITGENFFSAANSATKIFRRNLLTGLFGDLLTQLILYIGASVIALSSGLGAYVYATHQLHSPHGFIMGLLGTLMPWYLSQFFSYTMTSIIDASFNTNTTHESCVSIDASFLCYAIDLDTGTVHLSAAHAAFSGLETI</sequence>
<feature type="transmembrane region" description="Helical" evidence="6">
    <location>
        <begin position="320"/>
        <end position="339"/>
    </location>
</feature>
<comment type="function">
    <text evidence="6">Probably involved in transport through the plasma membrane.</text>
</comment>
<dbReference type="OrthoDB" id="420519at2759"/>
<dbReference type="GO" id="GO:0022857">
    <property type="term" value="F:transmembrane transporter activity"/>
    <property type="evidence" value="ECO:0007669"/>
    <property type="project" value="UniProtKB-UniRule"/>
</dbReference>
<dbReference type="EMBL" id="LUGH01000243">
    <property type="protein sequence ID" value="OBZ87142.1"/>
    <property type="molecule type" value="Genomic_DNA"/>
</dbReference>
<feature type="transmembrane region" description="Helical" evidence="6">
    <location>
        <begin position="197"/>
        <end position="219"/>
    </location>
</feature>
<proteinExistence type="inferred from homology"/>
<name>A0A1C7NDG6_9FUNG</name>
<keyword evidence="3 6" id="KW-0812">Transmembrane</keyword>
<dbReference type="InParanoid" id="A0A1C7NDG6"/>
<feature type="transmembrane region" description="Helical" evidence="6">
    <location>
        <begin position="286"/>
        <end position="308"/>
    </location>
</feature>
<dbReference type="Pfam" id="PF04515">
    <property type="entry name" value="Choline_transpo"/>
    <property type="match status" value="1"/>
</dbReference>
<dbReference type="Proteomes" id="UP000093000">
    <property type="component" value="Unassembled WGS sequence"/>
</dbReference>
<feature type="transmembrane region" description="Helical" evidence="6">
    <location>
        <begin position="239"/>
        <end position="260"/>
    </location>
</feature>
<dbReference type="InterPro" id="IPR007603">
    <property type="entry name" value="Choline_transptr-like"/>
</dbReference>
<evidence type="ECO:0000313" key="7">
    <source>
        <dbReference type="EMBL" id="OBZ87142.1"/>
    </source>
</evidence>
<dbReference type="GO" id="GO:0005886">
    <property type="term" value="C:plasma membrane"/>
    <property type="evidence" value="ECO:0007669"/>
    <property type="project" value="UniProtKB-SubCell"/>
</dbReference>
<keyword evidence="8" id="KW-1185">Reference proteome</keyword>
<dbReference type="PANTHER" id="PTHR12385">
    <property type="entry name" value="CHOLINE TRANSPORTER-LIKE (SLC FAMILY 44)"/>
    <property type="match status" value="1"/>
</dbReference>
<organism evidence="7 8">
    <name type="scientific">Choanephora cucurbitarum</name>
    <dbReference type="NCBI Taxonomy" id="101091"/>
    <lineage>
        <taxon>Eukaryota</taxon>
        <taxon>Fungi</taxon>
        <taxon>Fungi incertae sedis</taxon>
        <taxon>Mucoromycota</taxon>
        <taxon>Mucoromycotina</taxon>
        <taxon>Mucoromycetes</taxon>
        <taxon>Mucorales</taxon>
        <taxon>Mucorineae</taxon>
        <taxon>Choanephoraceae</taxon>
        <taxon>Choanephoroideae</taxon>
        <taxon>Choanephora</taxon>
    </lineage>
</organism>
<evidence type="ECO:0000256" key="5">
    <source>
        <dbReference type="ARBA" id="ARBA00023136"/>
    </source>
</evidence>
<comment type="subcellular location">
    <subcellularLocation>
        <location evidence="6">Cell membrane</location>
        <topology evidence="6">Multi-pass membrane protein</topology>
    </subcellularLocation>
    <subcellularLocation>
        <location evidence="1">Membrane</location>
        <topology evidence="1">Multi-pass membrane protein</topology>
    </subcellularLocation>
</comment>
<comment type="caution">
    <text evidence="7">The sequence shown here is derived from an EMBL/GenBank/DDBJ whole genome shotgun (WGS) entry which is preliminary data.</text>
</comment>
<keyword evidence="4 6" id="KW-1133">Transmembrane helix</keyword>
<accession>A0A1C7NDG6</accession>
<comment type="similarity">
    <text evidence="2 6">Belongs to the CTL (choline transporter-like) family.</text>
</comment>
<dbReference type="STRING" id="101091.A0A1C7NDG6"/>
<feature type="transmembrane region" description="Helical" evidence="6">
    <location>
        <begin position="509"/>
        <end position="526"/>
    </location>
</feature>
<dbReference type="FunCoup" id="A0A1C7NDG6">
    <property type="interactions" value="39"/>
</dbReference>
<evidence type="ECO:0000256" key="1">
    <source>
        <dbReference type="ARBA" id="ARBA00004141"/>
    </source>
</evidence>
<evidence type="ECO:0000256" key="2">
    <source>
        <dbReference type="ARBA" id="ARBA00007168"/>
    </source>
</evidence>
<feature type="transmembrane region" description="Helical" evidence="6">
    <location>
        <begin position="126"/>
        <end position="149"/>
    </location>
</feature>
<evidence type="ECO:0000313" key="8">
    <source>
        <dbReference type="Proteomes" id="UP000093000"/>
    </source>
</evidence>
<feature type="transmembrane region" description="Helical" evidence="6">
    <location>
        <begin position="384"/>
        <end position="409"/>
    </location>
</feature>
<evidence type="ECO:0000256" key="4">
    <source>
        <dbReference type="ARBA" id="ARBA00022989"/>
    </source>
</evidence>
<protein>
    <recommendedName>
        <fullName evidence="6">Protein PNS1</fullName>
    </recommendedName>
</protein>
<reference evidence="7 8" key="1">
    <citation type="submission" date="2016-03" db="EMBL/GenBank/DDBJ databases">
        <title>Choanephora cucurbitarum.</title>
        <authorList>
            <person name="Min B."/>
            <person name="Park H."/>
            <person name="Park J.-H."/>
            <person name="Shin H.-D."/>
            <person name="Choi I.-G."/>
        </authorList>
    </citation>
    <scope>NUCLEOTIDE SEQUENCE [LARGE SCALE GENOMIC DNA]</scope>
    <source>
        <strain evidence="7 8">KUS-F28377</strain>
    </source>
</reference>
<keyword evidence="5 6" id="KW-0472">Membrane</keyword>
<dbReference type="PANTHER" id="PTHR12385:SF88">
    <property type="entry name" value="CHOLINE TRANSPORTER-LIKE PROTEIN CTL1"/>
    <property type="match status" value="1"/>
</dbReference>
<dbReference type="AlphaFoldDB" id="A0A1C7NDG6"/>
<evidence type="ECO:0000256" key="6">
    <source>
        <dbReference type="RuleBase" id="RU368066"/>
    </source>
</evidence>
<evidence type="ECO:0000256" key="3">
    <source>
        <dbReference type="ARBA" id="ARBA00022692"/>
    </source>
</evidence>
<gene>
    <name evidence="7" type="primary">ctl1</name>
    <name evidence="7" type="ORF">A0J61_04806</name>
</gene>